<dbReference type="EMBL" id="SRYA01000022">
    <property type="protein sequence ID" value="TGY95927.1"/>
    <property type="molecule type" value="Genomic_DNA"/>
</dbReference>
<keyword evidence="2" id="KW-1185">Reference proteome</keyword>
<gene>
    <name evidence="1" type="ORF">E5329_12265</name>
</gene>
<organism evidence="1 2">
    <name type="scientific">Petralouisia muris</name>
    <dbReference type="NCBI Taxonomy" id="3032872"/>
    <lineage>
        <taxon>Bacteria</taxon>
        <taxon>Bacillati</taxon>
        <taxon>Bacillota</taxon>
        <taxon>Clostridia</taxon>
        <taxon>Lachnospirales</taxon>
        <taxon>Lachnospiraceae</taxon>
        <taxon>Petralouisia</taxon>
    </lineage>
</organism>
<comment type="caution">
    <text evidence="1">The sequence shown here is derived from an EMBL/GenBank/DDBJ whole genome shotgun (WGS) entry which is preliminary data.</text>
</comment>
<reference evidence="1" key="1">
    <citation type="submission" date="2019-04" db="EMBL/GenBank/DDBJ databases">
        <title>Microbes associate with the intestines of laboratory mice.</title>
        <authorList>
            <person name="Navarre W."/>
            <person name="Wong E."/>
            <person name="Huang K."/>
            <person name="Tropini C."/>
            <person name="Ng K."/>
            <person name="Yu B."/>
        </authorList>
    </citation>
    <scope>NUCLEOTIDE SEQUENCE</scope>
    <source>
        <strain evidence="1">NM01_1-7b</strain>
    </source>
</reference>
<sequence length="311" mass="33807">MKKKFTSILIIAAMLILCACGNSANEPNDTSPVTMTDPSGAEITLPKQINSIVVLAPSLSEIVVSLDMGDKITGYDSYSAGIAGLPENVPTFEITNPDMEQLAALAPDILLVTNESLYDQESPFQSLIDAGTCVICVPNRDNIEGIKSDIQFLASALDASEKGSSLLEDFDEQLKELAEIAAGIPKEERKRIYFEVAPAPNMYSFGSGVFLNEMIEWIGAENILADQSGWFTVEGETIAAANPDVIFTNADYLEDPVQEILDRDGWADISAVADQNVYCIDNNSSSQPNHNIVKAMRQMAEILYPDYYAAK</sequence>
<name>A0AC61RVL9_9FIRM</name>
<accession>A0AC61RVL9</accession>
<protein>
    <submittedName>
        <fullName evidence="1">ABC transporter substrate-binding protein</fullName>
    </submittedName>
</protein>
<proteinExistence type="predicted"/>
<evidence type="ECO:0000313" key="1">
    <source>
        <dbReference type="EMBL" id="TGY95927.1"/>
    </source>
</evidence>
<dbReference type="Proteomes" id="UP000304953">
    <property type="component" value="Unassembled WGS sequence"/>
</dbReference>
<evidence type="ECO:0000313" key="2">
    <source>
        <dbReference type="Proteomes" id="UP000304953"/>
    </source>
</evidence>